<feature type="transmembrane region" description="Helical" evidence="5">
    <location>
        <begin position="369"/>
        <end position="388"/>
    </location>
</feature>
<feature type="transmembrane region" description="Helical" evidence="5">
    <location>
        <begin position="123"/>
        <end position="146"/>
    </location>
</feature>
<evidence type="ECO:0000256" key="4">
    <source>
        <dbReference type="ARBA" id="ARBA00023136"/>
    </source>
</evidence>
<dbReference type="InterPro" id="IPR005829">
    <property type="entry name" value="Sugar_transporter_CS"/>
</dbReference>
<feature type="transmembrane region" description="Helical" evidence="5">
    <location>
        <begin position="330"/>
        <end position="348"/>
    </location>
</feature>
<keyword evidence="8" id="KW-1185">Reference proteome</keyword>
<evidence type="ECO:0000313" key="7">
    <source>
        <dbReference type="EMBL" id="GHH76255.1"/>
    </source>
</evidence>
<dbReference type="RefSeq" id="WP_229872544.1">
    <property type="nucleotide sequence ID" value="NZ_BNAS01000005.1"/>
</dbReference>
<reference evidence="7" key="1">
    <citation type="journal article" date="2014" name="Int. J. Syst. Evol. Microbiol.">
        <title>Complete genome sequence of Corynebacterium casei LMG S-19264T (=DSM 44701T), isolated from a smear-ripened cheese.</title>
        <authorList>
            <consortium name="US DOE Joint Genome Institute (JGI-PGF)"/>
            <person name="Walter F."/>
            <person name="Albersmeier A."/>
            <person name="Kalinowski J."/>
            <person name="Ruckert C."/>
        </authorList>
    </citation>
    <scope>NUCLEOTIDE SEQUENCE</scope>
    <source>
        <strain evidence="7">CGMCC 4.7398</strain>
    </source>
</reference>
<protein>
    <submittedName>
        <fullName evidence="7">MFS transporter</fullName>
    </submittedName>
</protein>
<dbReference type="GO" id="GO:0022857">
    <property type="term" value="F:transmembrane transporter activity"/>
    <property type="evidence" value="ECO:0007669"/>
    <property type="project" value="InterPro"/>
</dbReference>
<evidence type="ECO:0000256" key="5">
    <source>
        <dbReference type="SAM" id="Phobius"/>
    </source>
</evidence>
<evidence type="ECO:0000259" key="6">
    <source>
        <dbReference type="PROSITE" id="PS50850"/>
    </source>
</evidence>
<evidence type="ECO:0000256" key="2">
    <source>
        <dbReference type="ARBA" id="ARBA00022692"/>
    </source>
</evidence>
<feature type="transmembrane region" description="Helical" evidence="5">
    <location>
        <begin position="187"/>
        <end position="205"/>
    </location>
</feature>
<keyword evidence="4 5" id="KW-0472">Membrane</keyword>
<comment type="caution">
    <text evidence="7">The sequence shown here is derived from an EMBL/GenBank/DDBJ whole genome shotgun (WGS) entry which is preliminary data.</text>
</comment>
<dbReference type="PANTHER" id="PTHR23528">
    <property type="match status" value="1"/>
</dbReference>
<dbReference type="InterPro" id="IPR011701">
    <property type="entry name" value="MFS"/>
</dbReference>
<sequence length="419" mass="44049">MTTQPDAVLSATTAPADSALPHKLGRLGPLLFLAHAGWMLPFAAAGTLVQALMTDLDPVRKVALYATLAAAGSLTSMIATIVFGALSDRTRSRFGKRNPWIASGAFLLAIASTLMSLTSSFPLLVVLWMVVQVGLAVVLAPLFAVLPDRVAQHNFGKASALIGAGQLVAQSLGGVVAGSLVTVPREGLRWLPWLIAVVMVVFVLLSPERDNRDEPGDKLSVRALLRSFVPPKDRDFLLALAGRFLLLLSFMMILLYQLYLLTDYIGLSLERAGGVIAVGGVIMAVASGAATLLSGPLSDRLGRRKAIVMTASVIFALAALPLTLSAQVSSFYAFLAIGGFAYGIYIAVDQALLAEVLPSADEHAKDLGILNIANTLPQVLAPVIAGVLVSSLGYQPVFIIAIILAIVSAAVLKPIQRAR</sequence>
<feature type="transmembrane region" description="Helical" evidence="5">
    <location>
        <begin position="30"/>
        <end position="52"/>
    </location>
</feature>
<keyword evidence="2 5" id="KW-0812">Transmembrane</keyword>
<feature type="transmembrane region" description="Helical" evidence="5">
    <location>
        <begin position="272"/>
        <end position="294"/>
    </location>
</feature>
<gene>
    <name evidence="7" type="ORF">GCM10017772_34420</name>
</gene>
<accession>A0A919KWN1</accession>
<dbReference type="Proteomes" id="UP000627369">
    <property type="component" value="Unassembled WGS sequence"/>
</dbReference>
<feature type="transmembrane region" description="Helical" evidence="5">
    <location>
        <begin position="394"/>
        <end position="412"/>
    </location>
</feature>
<dbReference type="SUPFAM" id="SSF103473">
    <property type="entry name" value="MFS general substrate transporter"/>
    <property type="match status" value="1"/>
</dbReference>
<dbReference type="InterPro" id="IPR036259">
    <property type="entry name" value="MFS_trans_sf"/>
</dbReference>
<dbReference type="EMBL" id="BNAS01000005">
    <property type="protein sequence ID" value="GHH76255.1"/>
    <property type="molecule type" value="Genomic_DNA"/>
</dbReference>
<name>A0A919KWN1_9MICO</name>
<keyword evidence="3 5" id="KW-1133">Transmembrane helix</keyword>
<evidence type="ECO:0000256" key="1">
    <source>
        <dbReference type="ARBA" id="ARBA00004651"/>
    </source>
</evidence>
<evidence type="ECO:0000313" key="8">
    <source>
        <dbReference type="Proteomes" id="UP000627369"/>
    </source>
</evidence>
<evidence type="ECO:0000256" key="3">
    <source>
        <dbReference type="ARBA" id="ARBA00022989"/>
    </source>
</evidence>
<feature type="transmembrane region" description="Helical" evidence="5">
    <location>
        <begin position="98"/>
        <end position="117"/>
    </location>
</feature>
<dbReference type="PROSITE" id="PS00216">
    <property type="entry name" value="SUGAR_TRANSPORT_1"/>
    <property type="match status" value="1"/>
</dbReference>
<dbReference type="PROSITE" id="PS50850">
    <property type="entry name" value="MFS"/>
    <property type="match status" value="1"/>
</dbReference>
<comment type="subcellular location">
    <subcellularLocation>
        <location evidence="1">Cell membrane</location>
        <topology evidence="1">Multi-pass membrane protein</topology>
    </subcellularLocation>
</comment>
<feature type="transmembrane region" description="Helical" evidence="5">
    <location>
        <begin position="306"/>
        <end position="324"/>
    </location>
</feature>
<organism evidence="7 8">
    <name type="scientific">Promicromonospora soli</name>
    <dbReference type="NCBI Taxonomy" id="2035533"/>
    <lineage>
        <taxon>Bacteria</taxon>
        <taxon>Bacillati</taxon>
        <taxon>Actinomycetota</taxon>
        <taxon>Actinomycetes</taxon>
        <taxon>Micrococcales</taxon>
        <taxon>Promicromonosporaceae</taxon>
        <taxon>Promicromonospora</taxon>
    </lineage>
</organism>
<feature type="domain" description="Major facilitator superfamily (MFS) profile" evidence="6">
    <location>
        <begin position="30"/>
        <end position="419"/>
    </location>
</feature>
<dbReference type="GO" id="GO:0005886">
    <property type="term" value="C:plasma membrane"/>
    <property type="evidence" value="ECO:0007669"/>
    <property type="project" value="UniProtKB-SubCell"/>
</dbReference>
<dbReference type="AlphaFoldDB" id="A0A919KWN1"/>
<proteinExistence type="predicted"/>
<dbReference type="PANTHER" id="PTHR23528:SF1">
    <property type="entry name" value="MAJOR FACILITATOR SUPERFAMILY (MFS) PROFILE DOMAIN-CONTAINING PROTEIN"/>
    <property type="match status" value="1"/>
</dbReference>
<feature type="transmembrane region" description="Helical" evidence="5">
    <location>
        <begin position="236"/>
        <end position="260"/>
    </location>
</feature>
<feature type="transmembrane region" description="Helical" evidence="5">
    <location>
        <begin position="158"/>
        <end position="181"/>
    </location>
</feature>
<reference evidence="7" key="2">
    <citation type="submission" date="2020-09" db="EMBL/GenBank/DDBJ databases">
        <authorList>
            <person name="Sun Q."/>
            <person name="Zhou Y."/>
        </authorList>
    </citation>
    <scope>NUCLEOTIDE SEQUENCE</scope>
    <source>
        <strain evidence="7">CGMCC 4.7398</strain>
    </source>
</reference>
<dbReference type="Pfam" id="PF07690">
    <property type="entry name" value="MFS_1"/>
    <property type="match status" value="1"/>
</dbReference>
<dbReference type="InterPro" id="IPR020846">
    <property type="entry name" value="MFS_dom"/>
</dbReference>
<feature type="transmembrane region" description="Helical" evidence="5">
    <location>
        <begin position="64"/>
        <end position="86"/>
    </location>
</feature>
<dbReference type="Gene3D" id="1.20.1250.20">
    <property type="entry name" value="MFS general substrate transporter like domains"/>
    <property type="match status" value="2"/>
</dbReference>